<dbReference type="RefSeq" id="WP_066135111.1">
    <property type="nucleotide sequence ID" value="NZ_CP014525.1"/>
</dbReference>
<evidence type="ECO:0000259" key="1">
    <source>
        <dbReference type="Pfam" id="PF09940"/>
    </source>
</evidence>
<dbReference type="SUPFAM" id="SSF53187">
    <property type="entry name" value="Zn-dependent exopeptidases"/>
    <property type="match status" value="1"/>
</dbReference>
<protein>
    <submittedName>
        <fullName evidence="4">Aminopeptidase</fullName>
    </submittedName>
</protein>
<feature type="domain" description="DUF4910" evidence="3">
    <location>
        <begin position="7"/>
        <end position="348"/>
    </location>
</feature>
<dbReference type="Pfam" id="PF16221">
    <property type="entry name" value="HTH_47"/>
    <property type="match status" value="1"/>
</dbReference>
<dbReference type="Proteomes" id="UP000076066">
    <property type="component" value="Chromosome"/>
</dbReference>
<dbReference type="STRING" id="1549855.AY555_07005"/>
<dbReference type="InterPro" id="IPR032589">
    <property type="entry name" value="DUF4910"/>
</dbReference>
<accession>A0A143DE78</accession>
<evidence type="ECO:0000313" key="4">
    <source>
        <dbReference type="EMBL" id="AMW34966.1"/>
    </source>
</evidence>
<dbReference type="InterPro" id="IPR012353">
    <property type="entry name" value="UCP015244"/>
</dbReference>
<evidence type="ECO:0000313" key="5">
    <source>
        <dbReference type="Proteomes" id="UP000076066"/>
    </source>
</evidence>
<reference evidence="4 5" key="1">
    <citation type="submission" date="2016-02" db="EMBL/GenBank/DDBJ databases">
        <title>Complete Genome of H5569, the type strain of the newly described species Haematospirillium jordaniae.</title>
        <authorList>
            <person name="Nicholson A.C."/>
            <person name="Humrighouse B.W."/>
            <person name="Loparov V."/>
            <person name="McQuiston J.R."/>
        </authorList>
    </citation>
    <scope>NUCLEOTIDE SEQUENCE [LARGE SCALE GENOMIC DNA]</scope>
    <source>
        <strain evidence="4 5">H5569</strain>
    </source>
</reference>
<dbReference type="Pfam" id="PF09940">
    <property type="entry name" value="DUF2172"/>
    <property type="match status" value="1"/>
</dbReference>
<proteinExistence type="predicted"/>
<keyword evidence="5" id="KW-1185">Reference proteome</keyword>
<dbReference type="GeneID" id="53316902"/>
<dbReference type="KEGG" id="hjo:AY555_07005"/>
<dbReference type="Gene3D" id="3.50.30.90">
    <property type="match status" value="1"/>
</dbReference>
<keyword evidence="4" id="KW-0031">Aminopeptidase</keyword>
<dbReference type="PIRSF" id="PIRSF015244">
    <property type="entry name" value="UCP015244"/>
    <property type="match status" value="1"/>
</dbReference>
<dbReference type="InterPro" id="IPR032610">
    <property type="entry name" value="DUF2172"/>
</dbReference>
<dbReference type="InterPro" id="IPR032622">
    <property type="entry name" value="UCP01524_HTH"/>
</dbReference>
<dbReference type="OrthoDB" id="9765654at2"/>
<dbReference type="Gene3D" id="1.10.10.10">
    <property type="entry name" value="Winged helix-like DNA-binding domain superfamily/Winged helix DNA-binding domain"/>
    <property type="match status" value="1"/>
</dbReference>
<dbReference type="CDD" id="cd05644">
    <property type="entry name" value="M28_like"/>
    <property type="match status" value="1"/>
</dbReference>
<organism evidence="4 5">
    <name type="scientific">Haematospirillum jordaniae</name>
    <dbReference type="NCBI Taxonomy" id="1549855"/>
    <lineage>
        <taxon>Bacteria</taxon>
        <taxon>Pseudomonadati</taxon>
        <taxon>Pseudomonadota</taxon>
        <taxon>Alphaproteobacteria</taxon>
        <taxon>Rhodospirillales</taxon>
        <taxon>Novispirillaceae</taxon>
        <taxon>Haematospirillum</taxon>
    </lineage>
</organism>
<evidence type="ECO:0000259" key="2">
    <source>
        <dbReference type="Pfam" id="PF16221"/>
    </source>
</evidence>
<keyword evidence="4" id="KW-0378">Hydrolase</keyword>
<feature type="domain" description="DUF2172" evidence="1">
    <location>
        <begin position="58"/>
        <end position="148"/>
    </location>
</feature>
<dbReference type="InterPro" id="IPR036388">
    <property type="entry name" value="WH-like_DNA-bd_sf"/>
</dbReference>
<sequence length="433" mass="49217">MTGQYIHQLARRLWGINRSLTGEGVRETLRIIKGIIPELQIHEVPSGTQVFDWTVPKEWRVREAYIIDPSGKKLCDFRSNNLHLVGYSIPVKQKISLEDLQKHLYSLPDQPTAIPYITSYYKERWGFCLPQILRDTLVDGEYEVVIDTDLFDGSLTYGELLLKGCSKEEVFLSTYVCHPSMANNELSGPTVTTYIAKWLKERGDNRFSYRIVFIPETIGSICYISRNFDSLKSRVFAGFNVTCIGDNRAYSYLPSRHGATISDHVAKHVLKHICPEYKAYTWSDRGSDERQYCAPGVDLPMASIMRTKYAEYDEYHTSLDDLDHVVTPEGLEGGYNALLRAIEAIEQNGYPKVKVLCEPQLGKRGLYPTLSTKSSGIEVRLMMDLITWSDGTRSLLEIADLCRVPIWDLYPLVDKLSGHDLLDVMDGPLPLQA</sequence>
<dbReference type="GO" id="GO:0004177">
    <property type="term" value="F:aminopeptidase activity"/>
    <property type="evidence" value="ECO:0007669"/>
    <property type="project" value="UniProtKB-KW"/>
</dbReference>
<evidence type="ECO:0000259" key="3">
    <source>
        <dbReference type="Pfam" id="PF16254"/>
    </source>
</evidence>
<dbReference type="EMBL" id="CP014525">
    <property type="protein sequence ID" value="AMW34966.1"/>
    <property type="molecule type" value="Genomic_DNA"/>
</dbReference>
<dbReference type="Pfam" id="PF16254">
    <property type="entry name" value="DUF4910"/>
    <property type="match status" value="1"/>
</dbReference>
<keyword evidence="4" id="KW-0645">Protease</keyword>
<dbReference type="AlphaFoldDB" id="A0A143DE78"/>
<feature type="domain" description="UCP01524 winged helix-turn-helix" evidence="2">
    <location>
        <begin position="352"/>
        <end position="422"/>
    </location>
</feature>
<dbReference type="Gene3D" id="3.40.630.10">
    <property type="entry name" value="Zn peptidases"/>
    <property type="match status" value="1"/>
</dbReference>
<gene>
    <name evidence="4" type="ORF">AY555_07005</name>
</gene>
<name>A0A143DE78_9PROT</name>